<organism evidence="2 3">
    <name type="scientific">Terribacillus saccharophilus</name>
    <dbReference type="NCBI Taxonomy" id="361277"/>
    <lineage>
        <taxon>Bacteria</taxon>
        <taxon>Bacillati</taxon>
        <taxon>Bacillota</taxon>
        <taxon>Bacilli</taxon>
        <taxon>Bacillales</taxon>
        <taxon>Bacillaceae</taxon>
        <taxon>Terribacillus</taxon>
    </lineage>
</organism>
<dbReference type="RefSeq" id="WP_095217584.1">
    <property type="nucleotide sequence ID" value="NZ_NPBJ01000003.1"/>
</dbReference>
<evidence type="ECO:0000259" key="1">
    <source>
        <dbReference type="Pfam" id="PF00381"/>
    </source>
</evidence>
<dbReference type="Pfam" id="PF00381">
    <property type="entry name" value="PTS-HPr"/>
    <property type="match status" value="1"/>
</dbReference>
<dbReference type="Gene3D" id="3.30.1340.10">
    <property type="entry name" value="HPr-like"/>
    <property type="match status" value="1"/>
</dbReference>
<dbReference type="Proteomes" id="UP000216852">
    <property type="component" value="Unassembled WGS sequence"/>
</dbReference>
<dbReference type="InterPro" id="IPR035895">
    <property type="entry name" value="HPr-like_sf"/>
</dbReference>
<dbReference type="InterPro" id="IPR000032">
    <property type="entry name" value="HPr-like"/>
</dbReference>
<keyword evidence="3" id="KW-1185">Reference proteome</keyword>
<dbReference type="EMBL" id="NPBJ01000003">
    <property type="protein sequence ID" value="PAE01448.1"/>
    <property type="molecule type" value="Genomic_DNA"/>
</dbReference>
<proteinExistence type="predicted"/>
<name>A0ABX4H2V6_9BACI</name>
<reference evidence="2 3" key="1">
    <citation type="submission" date="2017-07" db="EMBL/GenBank/DDBJ databases">
        <title>Isolation and whole genome analysis of endospore-forming bacteria from heroin.</title>
        <authorList>
            <person name="Kalinowski J."/>
            <person name="Ahrens B."/>
            <person name="Al-Dilaimi A."/>
            <person name="Winkler A."/>
            <person name="Wibberg D."/>
            <person name="Schleenbecker U."/>
            <person name="Ruckert C."/>
            <person name="Wolfel R."/>
            <person name="Grass G."/>
        </authorList>
    </citation>
    <scope>NUCLEOTIDE SEQUENCE [LARGE SCALE GENOMIC DNA]</scope>
    <source>
        <strain evidence="2 3">7517-1</strain>
    </source>
</reference>
<feature type="domain" description="HPr" evidence="1">
    <location>
        <begin position="15"/>
        <end position="76"/>
    </location>
</feature>
<comment type="caution">
    <text evidence="2">The sequence shown here is derived from an EMBL/GenBank/DDBJ whole genome shotgun (WGS) entry which is preliminary data.</text>
</comment>
<accession>A0ABX4H2V6</accession>
<evidence type="ECO:0000313" key="3">
    <source>
        <dbReference type="Proteomes" id="UP000216852"/>
    </source>
</evidence>
<protein>
    <recommendedName>
        <fullName evidence="1">HPr domain-containing protein</fullName>
    </recommendedName>
</protein>
<dbReference type="SUPFAM" id="SSF55594">
    <property type="entry name" value="HPr-like"/>
    <property type="match status" value="1"/>
</dbReference>
<gene>
    <name evidence="2" type="ORF">CHH48_01480</name>
</gene>
<sequence>MTEMNFLFGHNLGLARFATVLVSNAAQLSSSVVLKYHGQAIHVTNHPDSIMEIVNLDIKPYDQYQILVEGSDEADAQFVYKLRLREFEL</sequence>
<evidence type="ECO:0000313" key="2">
    <source>
        <dbReference type="EMBL" id="PAE01448.1"/>
    </source>
</evidence>